<keyword evidence="1" id="KW-1133">Transmembrane helix</keyword>
<feature type="transmembrane region" description="Helical" evidence="1">
    <location>
        <begin position="53"/>
        <end position="75"/>
    </location>
</feature>
<dbReference type="VEuPathDB" id="VectorBase:ADIR010099"/>
<dbReference type="Proteomes" id="UP000075884">
    <property type="component" value="Unassembled WGS sequence"/>
</dbReference>
<reference evidence="2" key="2">
    <citation type="submission" date="2020-05" db="UniProtKB">
        <authorList>
            <consortium name="EnsemblMetazoa"/>
        </authorList>
    </citation>
    <scope>IDENTIFICATION</scope>
    <source>
        <strain evidence="2">WRAIR2</strain>
    </source>
</reference>
<feature type="transmembrane region" description="Helical" evidence="1">
    <location>
        <begin position="87"/>
        <end position="108"/>
    </location>
</feature>
<keyword evidence="1" id="KW-0812">Transmembrane</keyword>
<feature type="transmembrane region" description="Helical" evidence="1">
    <location>
        <begin position="398"/>
        <end position="418"/>
    </location>
</feature>
<accession>A0A182NR14</accession>
<keyword evidence="1" id="KW-0472">Membrane</keyword>
<dbReference type="AlphaFoldDB" id="A0A182NR14"/>
<sequence length="426" mass="48780">MGQKISNWFREEPRHVFDVLKYSEKLSSIVGLSIYEFGSDPANGEVKLRPIKVVNFVAMNLLLMVVVLIHATIPYDVMNNGSKLVTYGIRTLLVVGVVGISGVTMMYARNWKRIVWLVQEVHQLDLKVTSGEYKQGYGTFLFVHIAIVLGFNIATLKHIDDRLVSWRMVFGQFYFNLVYFSIVSLFISFAYVISCRFVHFNHALRLRLDTTNGERLRSLLDGSKYRCGTVRERIRIVQKLAEMYHLLDAIADRMNGEFGDMYLVNIIATLQFSAFNVFALLKVYASDDARTRMFTVFNLSGSLYYTVMFMVLVSLSRTVSVQVGTGSKLTGTLLHKAMNNESSEELVRSMLAFSRQVRFKSAVIASKQVVIDWPFIFEVSRTRISISKQTLLFRFNDFCFLQQMVGVLVSYLVILLQFDSSIRSKQ</sequence>
<name>A0A182NR14_9DIPT</name>
<feature type="transmembrane region" description="Helical" evidence="1">
    <location>
        <begin position="174"/>
        <end position="198"/>
    </location>
</feature>
<feature type="transmembrane region" description="Helical" evidence="1">
    <location>
        <begin position="262"/>
        <end position="281"/>
    </location>
</feature>
<evidence type="ECO:0000313" key="2">
    <source>
        <dbReference type="EnsemblMetazoa" id="ADIR010099-PA"/>
    </source>
</evidence>
<feature type="transmembrane region" description="Helical" evidence="1">
    <location>
        <begin position="136"/>
        <end position="154"/>
    </location>
</feature>
<keyword evidence="3" id="KW-1185">Reference proteome</keyword>
<evidence type="ECO:0000256" key="1">
    <source>
        <dbReference type="SAM" id="Phobius"/>
    </source>
</evidence>
<proteinExistence type="predicted"/>
<protein>
    <submittedName>
        <fullName evidence="2">Gustatory receptor</fullName>
    </submittedName>
</protein>
<dbReference type="EnsemblMetazoa" id="ADIR010099-RA">
    <property type="protein sequence ID" value="ADIR010099-PA"/>
    <property type="gene ID" value="ADIR010099"/>
</dbReference>
<organism evidence="2 3">
    <name type="scientific">Anopheles dirus</name>
    <dbReference type="NCBI Taxonomy" id="7168"/>
    <lineage>
        <taxon>Eukaryota</taxon>
        <taxon>Metazoa</taxon>
        <taxon>Ecdysozoa</taxon>
        <taxon>Arthropoda</taxon>
        <taxon>Hexapoda</taxon>
        <taxon>Insecta</taxon>
        <taxon>Pterygota</taxon>
        <taxon>Neoptera</taxon>
        <taxon>Endopterygota</taxon>
        <taxon>Diptera</taxon>
        <taxon>Nematocera</taxon>
        <taxon>Culicoidea</taxon>
        <taxon>Culicidae</taxon>
        <taxon>Anophelinae</taxon>
        <taxon>Anopheles</taxon>
    </lineage>
</organism>
<evidence type="ECO:0000313" key="3">
    <source>
        <dbReference type="Proteomes" id="UP000075884"/>
    </source>
</evidence>
<feature type="transmembrane region" description="Helical" evidence="1">
    <location>
        <begin position="293"/>
        <end position="315"/>
    </location>
</feature>
<reference evidence="3" key="1">
    <citation type="submission" date="2013-03" db="EMBL/GenBank/DDBJ databases">
        <title>The Genome Sequence of Anopheles dirus WRAIR2.</title>
        <authorList>
            <consortium name="The Broad Institute Genomics Platform"/>
            <person name="Neafsey D.E."/>
            <person name="Walton C."/>
            <person name="Walker B."/>
            <person name="Young S.K."/>
            <person name="Zeng Q."/>
            <person name="Gargeya S."/>
            <person name="Fitzgerald M."/>
            <person name="Haas B."/>
            <person name="Abouelleil A."/>
            <person name="Allen A.W."/>
            <person name="Alvarado L."/>
            <person name="Arachchi H.M."/>
            <person name="Berlin A.M."/>
            <person name="Chapman S.B."/>
            <person name="Gainer-Dewar J."/>
            <person name="Goldberg J."/>
            <person name="Griggs A."/>
            <person name="Gujja S."/>
            <person name="Hansen M."/>
            <person name="Howarth C."/>
            <person name="Imamovic A."/>
            <person name="Ireland A."/>
            <person name="Larimer J."/>
            <person name="McCowan C."/>
            <person name="Murphy C."/>
            <person name="Pearson M."/>
            <person name="Poon T.W."/>
            <person name="Priest M."/>
            <person name="Roberts A."/>
            <person name="Saif S."/>
            <person name="Shea T."/>
            <person name="Sisk P."/>
            <person name="Sykes S."/>
            <person name="Wortman J."/>
            <person name="Nusbaum C."/>
            <person name="Birren B."/>
        </authorList>
    </citation>
    <scope>NUCLEOTIDE SEQUENCE [LARGE SCALE GENOMIC DNA]</scope>
    <source>
        <strain evidence="3">WRAIR2</strain>
    </source>
</reference>
<dbReference type="STRING" id="7168.A0A182NR14"/>